<dbReference type="Pfam" id="PF02541">
    <property type="entry name" value="Ppx-GppA"/>
    <property type="match status" value="1"/>
</dbReference>
<dbReference type="Gene3D" id="3.30.420.150">
    <property type="entry name" value="Exopolyphosphatase. Domain 2"/>
    <property type="match status" value="1"/>
</dbReference>
<dbReference type="SUPFAM" id="SSF109604">
    <property type="entry name" value="HD-domain/PDEase-like"/>
    <property type="match status" value="1"/>
</dbReference>
<dbReference type="PANTHER" id="PTHR30005:SF0">
    <property type="entry name" value="RETROGRADE REGULATION PROTEIN 2"/>
    <property type="match status" value="1"/>
</dbReference>
<evidence type="ECO:0000256" key="1">
    <source>
        <dbReference type="ARBA" id="ARBA00022801"/>
    </source>
</evidence>
<organism evidence="4 5">
    <name type="scientific">Novipirellula artificiosorum</name>
    <dbReference type="NCBI Taxonomy" id="2528016"/>
    <lineage>
        <taxon>Bacteria</taxon>
        <taxon>Pseudomonadati</taxon>
        <taxon>Planctomycetota</taxon>
        <taxon>Planctomycetia</taxon>
        <taxon>Pirellulales</taxon>
        <taxon>Pirellulaceae</taxon>
        <taxon>Novipirellula</taxon>
    </lineage>
</organism>
<dbReference type="InterPro" id="IPR030673">
    <property type="entry name" value="PyroPPase_GppA_Ppx"/>
</dbReference>
<dbReference type="PIRSF" id="PIRSF001267">
    <property type="entry name" value="Pyrophosphatase_GppA_Ppx"/>
    <property type="match status" value="1"/>
</dbReference>
<keyword evidence="1 4" id="KW-0378">Hydrolase</keyword>
<dbReference type="RefSeq" id="WP_146524715.1">
    <property type="nucleotide sequence ID" value="NZ_SJPV01000001.1"/>
</dbReference>
<dbReference type="InterPro" id="IPR043129">
    <property type="entry name" value="ATPase_NBD"/>
</dbReference>
<evidence type="ECO:0000313" key="5">
    <source>
        <dbReference type="Proteomes" id="UP000319143"/>
    </source>
</evidence>
<dbReference type="AlphaFoldDB" id="A0A5C6DZ47"/>
<dbReference type="CDD" id="cd24006">
    <property type="entry name" value="ASKHA_NBD_PPX_GppA"/>
    <property type="match status" value="1"/>
</dbReference>
<dbReference type="Pfam" id="PF21447">
    <property type="entry name" value="Ppx-GppA_III"/>
    <property type="match status" value="1"/>
</dbReference>
<accession>A0A5C6DZ47</accession>
<comment type="caution">
    <text evidence="4">The sequence shown here is derived from an EMBL/GenBank/DDBJ whole genome shotgun (WGS) entry which is preliminary data.</text>
</comment>
<dbReference type="PANTHER" id="PTHR30005">
    <property type="entry name" value="EXOPOLYPHOSPHATASE"/>
    <property type="match status" value="1"/>
</dbReference>
<dbReference type="Proteomes" id="UP000319143">
    <property type="component" value="Unassembled WGS sequence"/>
</dbReference>
<evidence type="ECO:0000259" key="2">
    <source>
        <dbReference type="Pfam" id="PF02541"/>
    </source>
</evidence>
<evidence type="ECO:0000259" key="3">
    <source>
        <dbReference type="Pfam" id="PF21447"/>
    </source>
</evidence>
<evidence type="ECO:0000313" key="4">
    <source>
        <dbReference type="EMBL" id="TWU42713.1"/>
    </source>
</evidence>
<feature type="domain" description="Ppx/GppA phosphatase C-terminal" evidence="3">
    <location>
        <begin position="339"/>
        <end position="487"/>
    </location>
</feature>
<dbReference type="InterPro" id="IPR003695">
    <property type="entry name" value="Ppx_GppA_N"/>
</dbReference>
<dbReference type="SUPFAM" id="SSF53067">
    <property type="entry name" value="Actin-like ATPase domain"/>
    <property type="match status" value="2"/>
</dbReference>
<dbReference type="InterPro" id="IPR048950">
    <property type="entry name" value="Ppx_GppA_C"/>
</dbReference>
<dbReference type="OrthoDB" id="9807195at2"/>
<dbReference type="GO" id="GO:0004309">
    <property type="term" value="F:exopolyphosphatase activity"/>
    <property type="evidence" value="ECO:0007669"/>
    <property type="project" value="UniProtKB-EC"/>
</dbReference>
<proteinExistence type="predicted"/>
<protein>
    <submittedName>
        <fullName evidence="4">Exopolyphosphatase</fullName>
        <ecNumber evidence="4">3.6.1.11</ecNumber>
    </submittedName>
</protein>
<dbReference type="EMBL" id="SJPV01000001">
    <property type="protein sequence ID" value="TWU42713.1"/>
    <property type="molecule type" value="Genomic_DNA"/>
</dbReference>
<gene>
    <name evidence="4" type="primary">ppx</name>
    <name evidence="4" type="ORF">Poly41_10130</name>
</gene>
<dbReference type="Gene3D" id="1.10.3210.10">
    <property type="entry name" value="Hypothetical protein af1432"/>
    <property type="match status" value="1"/>
</dbReference>
<dbReference type="InterPro" id="IPR050273">
    <property type="entry name" value="GppA/Ppx_hydrolase"/>
</dbReference>
<feature type="domain" description="Ppx/GppA phosphatase N-terminal" evidence="2">
    <location>
        <begin position="51"/>
        <end position="323"/>
    </location>
</feature>
<keyword evidence="5" id="KW-1185">Reference proteome</keyword>
<dbReference type="Gene3D" id="3.30.420.40">
    <property type="match status" value="1"/>
</dbReference>
<dbReference type="EC" id="3.6.1.11" evidence="4"/>
<name>A0A5C6DZ47_9BACT</name>
<reference evidence="4 5" key="1">
    <citation type="submission" date="2019-02" db="EMBL/GenBank/DDBJ databases">
        <title>Deep-cultivation of Planctomycetes and their phenomic and genomic characterization uncovers novel biology.</title>
        <authorList>
            <person name="Wiegand S."/>
            <person name="Jogler M."/>
            <person name="Boedeker C."/>
            <person name="Pinto D."/>
            <person name="Vollmers J."/>
            <person name="Rivas-Marin E."/>
            <person name="Kohn T."/>
            <person name="Peeters S.H."/>
            <person name="Heuer A."/>
            <person name="Rast P."/>
            <person name="Oberbeckmann S."/>
            <person name="Bunk B."/>
            <person name="Jeske O."/>
            <person name="Meyerdierks A."/>
            <person name="Storesund J.E."/>
            <person name="Kallscheuer N."/>
            <person name="Luecker S."/>
            <person name="Lage O.M."/>
            <person name="Pohl T."/>
            <person name="Merkel B.J."/>
            <person name="Hornburger P."/>
            <person name="Mueller R.-W."/>
            <person name="Bruemmer F."/>
            <person name="Labrenz M."/>
            <person name="Spormann A.M."/>
            <person name="Op Den Camp H."/>
            <person name="Overmann J."/>
            <person name="Amann R."/>
            <person name="Jetten M.S.M."/>
            <person name="Mascher T."/>
            <person name="Medema M.H."/>
            <person name="Devos D.P."/>
            <person name="Kaster A.-K."/>
            <person name="Ovreas L."/>
            <person name="Rohde M."/>
            <person name="Galperin M.Y."/>
            <person name="Jogler C."/>
        </authorList>
    </citation>
    <scope>NUCLEOTIDE SEQUENCE [LARGE SCALE GENOMIC DNA]</scope>
    <source>
        <strain evidence="4 5">Poly41</strain>
    </source>
</reference>
<sequence>MTSTAQIPSTPLLPISPRPVAVIDIGATSIRMAIAEIHPDGEVRTLDTLVQPVDLGREAFAIRRLSRKSIERAAAILKQYQRVLREYGITSNENVRVVATTAVREALNRLAFTDRAYIVTGLTVETIDEAEVSRITYMGIAPQLRSDPELADGRSIVAEVGGGNTEVLVIRSGNVLHSQSYRLGSLRLLQLLDQARVLPSRRRGFLESHIRRTLDNMVDDVQPDPTNRMVAFGGDIRFAAHRLLDDWDGVSLAPLATDRLAEFTDEVLKLDEDTIVRRYGASFIEAETLGPALLGYTMLAQAFQQPSLFVCDTNLRDGLLHDMAVGGSWTAEFRNQIVRSALGLGRRFDFDEAHARNVAELSRKLFDQLKPEHKLDYRHEVILHVAALLHEIGLMINVRSNHKHALYVIRNSEIFGLSKSELLQVGLLARYHRRAYPQPSHEGYGALGREERVVVAKLASILRLAIALDDTRSGRIREIECTRESRQLVINVPGVDDVSLEQVAMRQNAGLFRDVFGMPVLLRAGR</sequence>